<protein>
    <recommendedName>
        <fullName evidence="1">BTB domain-containing protein</fullName>
    </recommendedName>
</protein>
<dbReference type="RefSeq" id="XP_013253626.1">
    <property type="nucleotide sequence ID" value="XM_013398172.1"/>
</dbReference>
<dbReference type="CDD" id="cd18186">
    <property type="entry name" value="BTB_POZ_ZBTB_KLHL-like"/>
    <property type="match status" value="1"/>
</dbReference>
<dbReference type="PROSITE" id="PS50097">
    <property type="entry name" value="BTB"/>
    <property type="match status" value="1"/>
</dbReference>
<dbReference type="VEuPathDB" id="FungiDB:A1O9_12920"/>
<dbReference type="HOGENOM" id="CLU_1288902_0_0_1"/>
<sequence>MPATKRRRVEDGTTVLAVTENEVISDFQTPIVSLYVGNQDTPFLVHHGIISRESPHLQRAVEGDFKEGTEKRIDMASDDPEAMKHVIDWMYTHRFSWPAEPYARIMVAVKVFVLADFLLMKTPLAEIKEVIKVSFWDLDGSRETIPIFPDAAYQTPLSETLLQAFARYIRKYPDIKDSVLDTFQDLRFVRNMASVFAAGKTPEEDSKYLWRSIR</sequence>
<dbReference type="GeneID" id="25287814"/>
<comment type="caution">
    <text evidence="2">The sequence shown here is derived from an EMBL/GenBank/DDBJ whole genome shotgun (WGS) entry which is preliminary data.</text>
</comment>
<name>A0A072NTQ3_9EURO</name>
<keyword evidence="3" id="KW-1185">Reference proteome</keyword>
<dbReference type="InterPro" id="IPR011333">
    <property type="entry name" value="SKP1/BTB/POZ_sf"/>
</dbReference>
<dbReference type="OrthoDB" id="1022638at2759"/>
<evidence type="ECO:0000313" key="3">
    <source>
        <dbReference type="Proteomes" id="UP000027920"/>
    </source>
</evidence>
<dbReference type="Pfam" id="PF00651">
    <property type="entry name" value="BTB"/>
    <property type="match status" value="1"/>
</dbReference>
<dbReference type="PANTHER" id="PTHR47843:SF2">
    <property type="entry name" value="BTB DOMAIN-CONTAINING PROTEIN"/>
    <property type="match status" value="1"/>
</dbReference>
<gene>
    <name evidence="2" type="ORF">A1O9_12920</name>
</gene>
<dbReference type="AlphaFoldDB" id="A0A072NTQ3"/>
<evidence type="ECO:0000259" key="1">
    <source>
        <dbReference type="PROSITE" id="PS50097"/>
    </source>
</evidence>
<feature type="domain" description="BTB" evidence="1">
    <location>
        <begin position="32"/>
        <end position="99"/>
    </location>
</feature>
<dbReference type="SUPFAM" id="SSF54695">
    <property type="entry name" value="POZ domain"/>
    <property type="match status" value="1"/>
</dbReference>
<accession>A0A072NTQ3</accession>
<dbReference type="PANTHER" id="PTHR47843">
    <property type="entry name" value="BTB DOMAIN-CONTAINING PROTEIN-RELATED"/>
    <property type="match status" value="1"/>
</dbReference>
<proteinExistence type="predicted"/>
<dbReference type="EMBL" id="AMGV01000032">
    <property type="protein sequence ID" value="KEF51036.1"/>
    <property type="molecule type" value="Genomic_DNA"/>
</dbReference>
<dbReference type="Gene3D" id="3.30.710.10">
    <property type="entry name" value="Potassium Channel Kv1.1, Chain A"/>
    <property type="match status" value="1"/>
</dbReference>
<dbReference type="InterPro" id="IPR000210">
    <property type="entry name" value="BTB/POZ_dom"/>
</dbReference>
<reference evidence="2 3" key="1">
    <citation type="submission" date="2013-03" db="EMBL/GenBank/DDBJ databases">
        <title>The Genome Sequence of Exophiala aquamarina CBS 119918.</title>
        <authorList>
            <consortium name="The Broad Institute Genomics Platform"/>
            <person name="Cuomo C."/>
            <person name="de Hoog S."/>
            <person name="Gorbushina A."/>
            <person name="Walker B."/>
            <person name="Young S.K."/>
            <person name="Zeng Q."/>
            <person name="Gargeya S."/>
            <person name="Fitzgerald M."/>
            <person name="Haas B."/>
            <person name="Abouelleil A."/>
            <person name="Allen A.W."/>
            <person name="Alvarado L."/>
            <person name="Arachchi H.M."/>
            <person name="Berlin A.M."/>
            <person name="Chapman S.B."/>
            <person name="Gainer-Dewar J."/>
            <person name="Goldberg J."/>
            <person name="Griggs A."/>
            <person name="Gujja S."/>
            <person name="Hansen M."/>
            <person name="Howarth C."/>
            <person name="Imamovic A."/>
            <person name="Ireland A."/>
            <person name="Larimer J."/>
            <person name="McCowan C."/>
            <person name="Murphy C."/>
            <person name="Pearson M."/>
            <person name="Poon T.W."/>
            <person name="Priest M."/>
            <person name="Roberts A."/>
            <person name="Saif S."/>
            <person name="Shea T."/>
            <person name="Sisk P."/>
            <person name="Sykes S."/>
            <person name="Wortman J."/>
            <person name="Nusbaum C."/>
            <person name="Birren B."/>
        </authorList>
    </citation>
    <scope>NUCLEOTIDE SEQUENCE [LARGE SCALE GENOMIC DNA]</scope>
    <source>
        <strain evidence="2 3">CBS 119918</strain>
    </source>
</reference>
<organism evidence="2 3">
    <name type="scientific">Exophiala aquamarina CBS 119918</name>
    <dbReference type="NCBI Taxonomy" id="1182545"/>
    <lineage>
        <taxon>Eukaryota</taxon>
        <taxon>Fungi</taxon>
        <taxon>Dikarya</taxon>
        <taxon>Ascomycota</taxon>
        <taxon>Pezizomycotina</taxon>
        <taxon>Eurotiomycetes</taxon>
        <taxon>Chaetothyriomycetidae</taxon>
        <taxon>Chaetothyriales</taxon>
        <taxon>Herpotrichiellaceae</taxon>
        <taxon>Exophiala</taxon>
    </lineage>
</organism>
<evidence type="ECO:0000313" key="2">
    <source>
        <dbReference type="EMBL" id="KEF51036.1"/>
    </source>
</evidence>
<dbReference type="Proteomes" id="UP000027920">
    <property type="component" value="Unassembled WGS sequence"/>
</dbReference>